<gene>
    <name evidence="7" type="ORF">V1264_011662</name>
</gene>
<dbReference type="Pfam" id="PF15239">
    <property type="entry name" value="CFAP96-like"/>
    <property type="match status" value="1"/>
</dbReference>
<name>A0AAN9BVH5_9CAEN</name>
<evidence type="ECO:0000256" key="6">
    <source>
        <dbReference type="SAM" id="MobiDB-lite"/>
    </source>
</evidence>
<dbReference type="EMBL" id="JBAMIC010000002">
    <property type="protein sequence ID" value="KAK7112169.1"/>
    <property type="molecule type" value="Genomic_DNA"/>
</dbReference>
<sequence>MADRSGKTDMERVGLFQEMNYATIGDKYKSTAGSAFNEAAGKGKQLLPGGAKVKAATQAGYFTDKFGRVFDGESYSDPIQLRRRYRLEQAKKNLSKPFLPSNGDKKMSGLGSFYGTFTGPVPAFSPIGGKGGKTEKTLGKNILTNPGKHGTGYGYANVTLGVYPLHSVEPFDKAQEQMKKVMAQHKGSLKGGAFRLNMHPTEYFDGNPFRTDKALPPVRKTASAEPKDVKPFKPSSPGKLAGGGKVGTFDPYPSHSADPYSDKMKRPINVVNKTGKIFMPSPGPKSRPMNSIMDQNIVRSINVQNYRAMTVA</sequence>
<keyword evidence="8" id="KW-1185">Reference proteome</keyword>
<comment type="caution">
    <text evidence="7">The sequence shown here is derived from an EMBL/GenBank/DDBJ whole genome shotgun (WGS) entry which is preliminary data.</text>
</comment>
<reference evidence="7 8" key="1">
    <citation type="submission" date="2024-02" db="EMBL/GenBank/DDBJ databases">
        <title>Chromosome-scale genome assembly of the rough periwinkle Littorina saxatilis.</title>
        <authorList>
            <person name="De Jode A."/>
            <person name="Faria R."/>
            <person name="Formenti G."/>
            <person name="Sims Y."/>
            <person name="Smith T.P."/>
            <person name="Tracey A."/>
            <person name="Wood J.M.D."/>
            <person name="Zagrodzka Z.B."/>
            <person name="Johannesson K."/>
            <person name="Butlin R.K."/>
            <person name="Leder E.H."/>
        </authorList>
    </citation>
    <scope>NUCLEOTIDE SEQUENCE [LARGE SCALE GENOMIC DNA]</scope>
    <source>
        <strain evidence="7">Snail1</strain>
        <tissue evidence="7">Muscle</tissue>
    </source>
</reference>
<comment type="subcellular location">
    <subcellularLocation>
        <location evidence="1">Cytoplasm</location>
        <location evidence="1">Cytoskeleton</location>
        <location evidence="1">Microtubule organizing center</location>
        <location evidence="1">Centrosome</location>
    </subcellularLocation>
</comment>
<feature type="region of interest" description="Disordered" evidence="6">
    <location>
        <begin position="219"/>
        <end position="263"/>
    </location>
</feature>
<accession>A0AAN9BVH5</accession>
<keyword evidence="2" id="KW-0963">Cytoplasm</keyword>
<dbReference type="InterPro" id="IPR029358">
    <property type="entry name" value="CFAP96"/>
</dbReference>
<dbReference type="PANTHER" id="PTHR31144">
    <property type="entry name" value="UPF0602 PROTEIN C4ORF47"/>
    <property type="match status" value="1"/>
</dbReference>
<comment type="similarity">
    <text evidence="4">Belongs to the CFAP96 family.</text>
</comment>
<evidence type="ECO:0000256" key="3">
    <source>
        <dbReference type="ARBA" id="ARBA00023212"/>
    </source>
</evidence>
<dbReference type="Proteomes" id="UP001374579">
    <property type="component" value="Unassembled WGS sequence"/>
</dbReference>
<keyword evidence="3" id="KW-0206">Cytoskeleton</keyword>
<evidence type="ECO:0000256" key="1">
    <source>
        <dbReference type="ARBA" id="ARBA00004300"/>
    </source>
</evidence>
<evidence type="ECO:0000256" key="2">
    <source>
        <dbReference type="ARBA" id="ARBA00022490"/>
    </source>
</evidence>
<dbReference type="GO" id="GO:0005881">
    <property type="term" value="C:cytoplasmic microtubule"/>
    <property type="evidence" value="ECO:0007669"/>
    <property type="project" value="TreeGrafter"/>
</dbReference>
<organism evidence="7 8">
    <name type="scientific">Littorina saxatilis</name>
    <dbReference type="NCBI Taxonomy" id="31220"/>
    <lineage>
        <taxon>Eukaryota</taxon>
        <taxon>Metazoa</taxon>
        <taxon>Spiralia</taxon>
        <taxon>Lophotrochozoa</taxon>
        <taxon>Mollusca</taxon>
        <taxon>Gastropoda</taxon>
        <taxon>Caenogastropoda</taxon>
        <taxon>Littorinimorpha</taxon>
        <taxon>Littorinoidea</taxon>
        <taxon>Littorinidae</taxon>
        <taxon>Littorina</taxon>
    </lineage>
</organism>
<dbReference type="AlphaFoldDB" id="A0AAN9BVH5"/>
<protein>
    <recommendedName>
        <fullName evidence="5">Cilia-and flagella-associated protein 96</fullName>
    </recommendedName>
</protein>
<dbReference type="PANTHER" id="PTHR31144:SF1">
    <property type="entry name" value="UPF0602 PROTEIN C4ORF47"/>
    <property type="match status" value="1"/>
</dbReference>
<evidence type="ECO:0000313" key="7">
    <source>
        <dbReference type="EMBL" id="KAK7112169.1"/>
    </source>
</evidence>
<evidence type="ECO:0000256" key="5">
    <source>
        <dbReference type="ARBA" id="ARBA00035693"/>
    </source>
</evidence>
<proteinExistence type="inferred from homology"/>
<evidence type="ECO:0000256" key="4">
    <source>
        <dbReference type="ARBA" id="ARBA00035656"/>
    </source>
</evidence>
<evidence type="ECO:0000313" key="8">
    <source>
        <dbReference type="Proteomes" id="UP001374579"/>
    </source>
</evidence>
<dbReference type="GO" id="GO:0005813">
    <property type="term" value="C:centrosome"/>
    <property type="evidence" value="ECO:0007669"/>
    <property type="project" value="UniProtKB-SubCell"/>
</dbReference>